<dbReference type="SUPFAM" id="SSF53383">
    <property type="entry name" value="PLP-dependent transferases"/>
    <property type="match status" value="1"/>
</dbReference>
<dbReference type="Pfam" id="PF03711">
    <property type="entry name" value="OKR_DC_1_C"/>
    <property type="match status" value="1"/>
</dbReference>
<protein>
    <recommendedName>
        <fullName evidence="10">Amino acid decarboxylase</fullName>
    </recommendedName>
</protein>
<dbReference type="Gene3D" id="3.90.100.10">
    <property type="entry name" value="Orn/Lys/Arg decarboxylase, C-terminal domain"/>
    <property type="match status" value="1"/>
</dbReference>
<evidence type="ECO:0000256" key="4">
    <source>
        <dbReference type="ARBA" id="ARBA00022898"/>
    </source>
</evidence>
<dbReference type="KEGG" id="hat:RC74_10110"/>
<evidence type="ECO:0000259" key="7">
    <source>
        <dbReference type="Pfam" id="PF03711"/>
    </source>
</evidence>
<dbReference type="PANTHER" id="PTHR43277">
    <property type="entry name" value="ARGININE DECARBOXYLASE"/>
    <property type="match status" value="1"/>
</dbReference>
<reference evidence="8 9" key="1">
    <citation type="submission" date="2016-02" db="EMBL/GenBank/DDBJ databases">
        <title>Complete genome sequence of Halocynthiibacter arcticus PAMC 20958t from arctic marine sediment.</title>
        <authorList>
            <person name="Lee Y.M."/>
            <person name="Baek K."/>
            <person name="Lee H.K."/>
            <person name="Shin S.C."/>
        </authorList>
    </citation>
    <scope>NUCLEOTIDE SEQUENCE [LARGE SCALE GENOMIC DNA]</scope>
    <source>
        <strain evidence="8">PAMC 20958</strain>
    </source>
</reference>
<sequence>MKPISNLGKMAQDLAEHLSDRPLMARLMAGHDAASLSDEVIGAITQMLNALDNSMSNPDIDDVMGRGDGPIRALSELVAQCYNVERAIITPHGSSLNNIVLALAIGTICGPDAHVLVDRGCHASVTGGLTLAHVRQVSYLNQPFDQDVQLRRPLSPEVLDAALTAAKTVQAVWITNPSYDGFMIGDIAALRRVCDDHGARLIVDAAWGALQGLLSDAGFPETMVTAAHAGVMSLHKSGIGLSGMSVALFNDEALAAEFMRFADIGLISTSPPFLLYCMVEQTVSRWLAPEGQSLAKQLQHEAQSFAEALDALPGVSLVRPEHLGPGIIVDPTHILIDVRGTGLLGYDILEAFAAHYGKDLEKATLSSLLFLFGSQHVEAWPEIVSDLGEIIERGGRIGQPVPKLCPPPEQIGTTVMPLHEAQLSRHRQALPDEAVGMIAAQPVSAYPPGSALLQPGEVIRQDVVDYLRAVQAAGSRLKGIAGNIDTVGLTVVDRNPTHNNSN</sequence>
<dbReference type="InterPro" id="IPR052357">
    <property type="entry name" value="Orn_Lys_Arg_decarboxylase-I"/>
</dbReference>
<dbReference type="STRING" id="1579316.RC74_10110"/>
<dbReference type="InterPro" id="IPR000310">
    <property type="entry name" value="Orn/Lys/Arg_deCO2ase_major_dom"/>
</dbReference>
<dbReference type="GO" id="GO:0016831">
    <property type="term" value="F:carboxy-lyase activity"/>
    <property type="evidence" value="ECO:0007669"/>
    <property type="project" value="UniProtKB-KW"/>
</dbReference>
<dbReference type="InterPro" id="IPR036633">
    <property type="entry name" value="Prn/Lys/Arg_de-COase_C_sf"/>
</dbReference>
<dbReference type="EMBL" id="CP014327">
    <property type="protein sequence ID" value="AML51569.1"/>
    <property type="molecule type" value="Genomic_DNA"/>
</dbReference>
<evidence type="ECO:0000259" key="6">
    <source>
        <dbReference type="Pfam" id="PF01276"/>
    </source>
</evidence>
<feature type="domain" description="Orn/Lys/Arg decarboxylases family 1 pyridoxal-P attachment site" evidence="6">
    <location>
        <begin position="54"/>
        <end position="320"/>
    </location>
</feature>
<keyword evidence="5" id="KW-0456">Lyase</keyword>
<dbReference type="Gene3D" id="3.40.640.10">
    <property type="entry name" value="Type I PLP-dependent aspartate aminotransferase-like (Major domain)"/>
    <property type="match status" value="1"/>
</dbReference>
<evidence type="ECO:0008006" key="10">
    <source>
        <dbReference type="Google" id="ProtNLM"/>
    </source>
</evidence>
<evidence type="ECO:0000256" key="3">
    <source>
        <dbReference type="ARBA" id="ARBA00022793"/>
    </source>
</evidence>
<dbReference type="InterPro" id="IPR008286">
    <property type="entry name" value="Prn/Lys/Arg_de-COase_C"/>
</dbReference>
<organism evidence="8 9">
    <name type="scientific">Falsihalocynthiibacter arcticus</name>
    <dbReference type="NCBI Taxonomy" id="1579316"/>
    <lineage>
        <taxon>Bacteria</taxon>
        <taxon>Pseudomonadati</taxon>
        <taxon>Pseudomonadota</taxon>
        <taxon>Alphaproteobacteria</taxon>
        <taxon>Rhodobacterales</taxon>
        <taxon>Roseobacteraceae</taxon>
        <taxon>Falsihalocynthiibacter</taxon>
    </lineage>
</organism>
<proteinExistence type="inferred from homology"/>
<accession>A0A126V1K5</accession>
<comment type="cofactor">
    <cofactor evidence="1">
        <name>pyridoxal 5'-phosphate</name>
        <dbReference type="ChEBI" id="CHEBI:597326"/>
    </cofactor>
</comment>
<dbReference type="Pfam" id="PF01276">
    <property type="entry name" value="OKR_DC_1"/>
    <property type="match status" value="1"/>
</dbReference>
<keyword evidence="4" id="KW-0663">Pyridoxal phosphate</keyword>
<evidence type="ECO:0000256" key="2">
    <source>
        <dbReference type="ARBA" id="ARBA00010671"/>
    </source>
</evidence>
<dbReference type="PANTHER" id="PTHR43277:SF4">
    <property type="entry name" value="ARGININE DECARBOXYLASE"/>
    <property type="match status" value="1"/>
</dbReference>
<evidence type="ECO:0000313" key="9">
    <source>
        <dbReference type="Proteomes" id="UP000070371"/>
    </source>
</evidence>
<evidence type="ECO:0000256" key="1">
    <source>
        <dbReference type="ARBA" id="ARBA00001933"/>
    </source>
</evidence>
<dbReference type="InterPro" id="IPR015421">
    <property type="entry name" value="PyrdxlP-dep_Trfase_major"/>
</dbReference>
<comment type="similarity">
    <text evidence="2">Belongs to the Orn/Lys/Arg decarboxylase class-I family.</text>
</comment>
<name>A0A126V1K5_9RHOB</name>
<keyword evidence="3" id="KW-0210">Decarboxylase</keyword>
<dbReference type="Proteomes" id="UP000070371">
    <property type="component" value="Chromosome"/>
</dbReference>
<feature type="domain" description="Orn/Lys/Arg decarboxylase C-terminal" evidence="7">
    <location>
        <begin position="432"/>
        <end position="485"/>
    </location>
</feature>
<gene>
    <name evidence="8" type="ORF">RC74_10110</name>
</gene>
<dbReference type="InterPro" id="IPR015424">
    <property type="entry name" value="PyrdxlP-dep_Trfase"/>
</dbReference>
<evidence type="ECO:0000256" key="5">
    <source>
        <dbReference type="ARBA" id="ARBA00023239"/>
    </source>
</evidence>
<dbReference type="AlphaFoldDB" id="A0A126V1K5"/>
<dbReference type="SUPFAM" id="SSF55904">
    <property type="entry name" value="Ornithine decarboxylase C-terminal domain"/>
    <property type="match status" value="1"/>
</dbReference>
<keyword evidence="9" id="KW-1185">Reference proteome</keyword>
<evidence type="ECO:0000313" key="8">
    <source>
        <dbReference type="EMBL" id="AML51569.1"/>
    </source>
</evidence>